<dbReference type="Proteomes" id="UP000008694">
    <property type="component" value="Unassembled WGS sequence"/>
</dbReference>
<sequence>MSEPVSSVSPPGDSSPVQSKQLSYAAAVNKRPSLKKHEFQVSLVDGIPTIEVPSAVIKTSVPVEVQEVQTPTLAVSNAVQQNRAAETHEEQDNITQGAGKDGWSLVSPGKGCKSNEKVQSSLAYGQIILMSPS</sequence>
<reference evidence="3" key="1">
    <citation type="journal article" date="2011" name="Nat. Genet.">
        <title>The Arabidopsis lyrata genome sequence and the basis of rapid genome size change.</title>
        <authorList>
            <person name="Hu T.T."/>
            <person name="Pattyn P."/>
            <person name="Bakker E.G."/>
            <person name="Cao J."/>
            <person name="Cheng J.-F."/>
            <person name="Clark R.M."/>
            <person name="Fahlgren N."/>
            <person name="Fawcett J.A."/>
            <person name="Grimwood J."/>
            <person name="Gundlach H."/>
            <person name="Haberer G."/>
            <person name="Hollister J.D."/>
            <person name="Ossowski S."/>
            <person name="Ottilar R.P."/>
            <person name="Salamov A.A."/>
            <person name="Schneeberger K."/>
            <person name="Spannagl M."/>
            <person name="Wang X."/>
            <person name="Yang L."/>
            <person name="Nasrallah M.E."/>
            <person name="Bergelson J."/>
            <person name="Carrington J.C."/>
            <person name="Gaut B.S."/>
            <person name="Schmutz J."/>
            <person name="Mayer K.F.X."/>
            <person name="Van de Peer Y."/>
            <person name="Grigoriev I.V."/>
            <person name="Nordborg M."/>
            <person name="Weigel D."/>
            <person name="Guo Y.-L."/>
        </authorList>
    </citation>
    <scope>NUCLEOTIDE SEQUENCE [LARGE SCALE GENOMIC DNA]</scope>
    <source>
        <strain evidence="3">cv. MN47</strain>
    </source>
</reference>
<proteinExistence type="predicted"/>
<evidence type="ECO:0000313" key="2">
    <source>
        <dbReference type="EMBL" id="EFH54879.1"/>
    </source>
</evidence>
<dbReference type="Gramene" id="Al_scaffold_0004_192">
    <property type="protein sequence ID" value="Al_scaffold_0004_192"/>
    <property type="gene ID" value="Al_scaffold_0004_192"/>
</dbReference>
<evidence type="ECO:0000256" key="1">
    <source>
        <dbReference type="SAM" id="MobiDB-lite"/>
    </source>
</evidence>
<feature type="region of interest" description="Disordered" evidence="1">
    <location>
        <begin position="1"/>
        <end position="23"/>
    </location>
</feature>
<dbReference type="AlphaFoldDB" id="D7LE13"/>
<evidence type="ECO:0000313" key="3">
    <source>
        <dbReference type="Proteomes" id="UP000008694"/>
    </source>
</evidence>
<gene>
    <name evidence="2" type="ORF">ARALYDRAFT_667473</name>
</gene>
<accession>D7LE13</accession>
<dbReference type="EMBL" id="GL348716">
    <property type="protein sequence ID" value="EFH54879.1"/>
    <property type="molecule type" value="Genomic_DNA"/>
</dbReference>
<protein>
    <submittedName>
        <fullName evidence="2">Predicted protein</fullName>
    </submittedName>
</protein>
<organism evidence="3">
    <name type="scientific">Arabidopsis lyrata subsp. lyrata</name>
    <name type="common">Lyre-leaved rock-cress</name>
    <dbReference type="NCBI Taxonomy" id="81972"/>
    <lineage>
        <taxon>Eukaryota</taxon>
        <taxon>Viridiplantae</taxon>
        <taxon>Streptophyta</taxon>
        <taxon>Embryophyta</taxon>
        <taxon>Tracheophyta</taxon>
        <taxon>Spermatophyta</taxon>
        <taxon>Magnoliopsida</taxon>
        <taxon>eudicotyledons</taxon>
        <taxon>Gunneridae</taxon>
        <taxon>Pentapetalae</taxon>
        <taxon>rosids</taxon>
        <taxon>malvids</taxon>
        <taxon>Brassicales</taxon>
        <taxon>Brassicaceae</taxon>
        <taxon>Camelineae</taxon>
        <taxon>Arabidopsis</taxon>
    </lineage>
</organism>
<name>D7LE13_ARALL</name>
<feature type="compositionally biased region" description="Low complexity" evidence="1">
    <location>
        <begin position="1"/>
        <end position="19"/>
    </location>
</feature>
<feature type="region of interest" description="Disordered" evidence="1">
    <location>
        <begin position="82"/>
        <end position="115"/>
    </location>
</feature>
<keyword evidence="3" id="KW-1185">Reference proteome</keyword>
<dbReference type="HOGENOM" id="CLU_1909522_0_0_1"/>